<gene>
    <name evidence="2" type="ORF">MES4922_160141</name>
</gene>
<keyword evidence="3" id="KW-1185">Reference proteome</keyword>
<proteinExistence type="predicted"/>
<evidence type="ECO:0000313" key="3">
    <source>
        <dbReference type="Proteomes" id="UP001152604"/>
    </source>
</evidence>
<evidence type="ECO:0000256" key="1">
    <source>
        <dbReference type="SAM" id="MobiDB-lite"/>
    </source>
</evidence>
<protein>
    <submittedName>
        <fullName evidence="2">Uncharacterized protein</fullName>
    </submittedName>
</protein>
<sequence>MSPNTARDIPQRCAFRHMPRRVYRGPSSRRPRWDDSALPLNPTGNKPVRASVILLLGWPGGGPLRAGRLRRAVKARSIG</sequence>
<comment type="caution">
    <text evidence="2">The sequence shown here is derived from an EMBL/GenBank/DDBJ whole genome shotgun (WGS) entry which is preliminary data.</text>
</comment>
<feature type="region of interest" description="Disordered" evidence="1">
    <location>
        <begin position="23"/>
        <end position="42"/>
    </location>
</feature>
<organism evidence="2 3">
    <name type="scientific">Mesorhizobium ventifaucium</name>
    <dbReference type="NCBI Taxonomy" id="666020"/>
    <lineage>
        <taxon>Bacteria</taxon>
        <taxon>Pseudomonadati</taxon>
        <taxon>Pseudomonadota</taxon>
        <taxon>Alphaproteobacteria</taxon>
        <taxon>Hyphomicrobiales</taxon>
        <taxon>Phyllobacteriaceae</taxon>
        <taxon>Mesorhizobium</taxon>
    </lineage>
</organism>
<dbReference type="EMBL" id="CAKXZS010000008">
    <property type="protein sequence ID" value="CAH2396326.1"/>
    <property type="molecule type" value="Genomic_DNA"/>
</dbReference>
<dbReference type="Proteomes" id="UP001152604">
    <property type="component" value="Unassembled WGS sequence"/>
</dbReference>
<name>A0ABM9DIB0_9HYPH</name>
<reference evidence="2" key="1">
    <citation type="submission" date="2022-03" db="EMBL/GenBank/DDBJ databases">
        <authorList>
            <person name="Brunel B."/>
        </authorList>
    </citation>
    <scope>NUCLEOTIDE SEQUENCE</scope>
    <source>
        <strain evidence="2">STM4922sample</strain>
    </source>
</reference>
<evidence type="ECO:0000313" key="2">
    <source>
        <dbReference type="EMBL" id="CAH2396326.1"/>
    </source>
</evidence>
<accession>A0ABM9DIB0</accession>